<dbReference type="EMBL" id="FNKP01000003">
    <property type="protein sequence ID" value="SDR49217.1"/>
    <property type="molecule type" value="Genomic_DNA"/>
</dbReference>
<accession>A0A1H1JIE6</accession>
<evidence type="ECO:0000313" key="2">
    <source>
        <dbReference type="Proteomes" id="UP000183487"/>
    </source>
</evidence>
<dbReference type="Proteomes" id="UP000183487">
    <property type="component" value="Unassembled WGS sequence"/>
</dbReference>
<evidence type="ECO:0000313" key="1">
    <source>
        <dbReference type="EMBL" id="SDR49217.1"/>
    </source>
</evidence>
<proteinExistence type="predicted"/>
<gene>
    <name evidence="1" type="ORF">SAMN05443245_6366</name>
</gene>
<organism evidence="1 2">
    <name type="scientific">Paraburkholderia fungorum</name>
    <dbReference type="NCBI Taxonomy" id="134537"/>
    <lineage>
        <taxon>Bacteria</taxon>
        <taxon>Pseudomonadati</taxon>
        <taxon>Pseudomonadota</taxon>
        <taxon>Betaproteobacteria</taxon>
        <taxon>Burkholderiales</taxon>
        <taxon>Burkholderiaceae</taxon>
        <taxon>Paraburkholderia</taxon>
    </lineage>
</organism>
<name>A0A1H1JIE6_9BURK</name>
<evidence type="ECO:0008006" key="3">
    <source>
        <dbReference type="Google" id="ProtNLM"/>
    </source>
</evidence>
<dbReference type="OrthoDB" id="8552614at2"/>
<protein>
    <recommendedName>
        <fullName evidence="3">Filamentous hemagglutinin</fullName>
    </recommendedName>
</protein>
<reference evidence="2" key="1">
    <citation type="submission" date="2016-10" db="EMBL/GenBank/DDBJ databases">
        <authorList>
            <person name="Varghese N."/>
        </authorList>
    </citation>
    <scope>NUCLEOTIDE SEQUENCE [LARGE SCALE GENOMIC DNA]</scope>
    <source>
        <strain evidence="2">GAS106B</strain>
    </source>
</reference>
<dbReference type="RefSeq" id="WP_083380175.1">
    <property type="nucleotide sequence ID" value="NZ_FNKP01000003.1"/>
</dbReference>
<keyword evidence="2" id="KW-1185">Reference proteome</keyword>
<dbReference type="AlphaFoldDB" id="A0A1H1JIE6"/>
<sequence>MENNQLGILTPEKNPLTTDLVKAFCATGTCTDEQVKQLVQAQNQINEASGKNAVIAAGAVAIIAAVPALAVLGPEALALALSNPAAAVNAGIITVETAAAIATNSVTPGMAIEGAGAKAGTVWDSIVATQPVYPGSVLPKSFELILEDGQSVWVHGNATEHIAEYAQMIAKNNSPEVVRLATQQQLASLEGAVNAVTKDGVPYNQLINSNGWELKFAPPRQPGQLPVLIHALPTGK</sequence>